<dbReference type="Gene3D" id="3.40.250.10">
    <property type="entry name" value="Rhodanese-like domain"/>
    <property type="match status" value="1"/>
</dbReference>
<dbReference type="InterPro" id="IPR050229">
    <property type="entry name" value="GlpE_sulfurtransferase"/>
</dbReference>
<dbReference type="EMBL" id="LOCK01000035">
    <property type="protein sequence ID" value="KTE90738.1"/>
    <property type="molecule type" value="Genomic_DNA"/>
</dbReference>
<dbReference type="CDD" id="cd00158">
    <property type="entry name" value="RHOD"/>
    <property type="match status" value="1"/>
</dbReference>
<sequence length="122" mass="14157">MQLVKKVEGFFNNIPKGKFGIDMMEFDDLMSNNQYFLLDIREKKEFLKFRFKGSENIPFMQVGYRLDEIPFDKKIILICNTGFTAAQTSSLLNILGYQTWILRDGILGYIEMGGQVERGPIK</sequence>
<evidence type="ECO:0000313" key="3">
    <source>
        <dbReference type="Proteomes" id="UP000054623"/>
    </source>
</evidence>
<dbReference type="InterPro" id="IPR036873">
    <property type="entry name" value="Rhodanese-like_dom_sf"/>
</dbReference>
<proteinExistence type="predicted"/>
<dbReference type="PANTHER" id="PTHR43031">
    <property type="entry name" value="FAD-DEPENDENT OXIDOREDUCTASE"/>
    <property type="match status" value="1"/>
</dbReference>
<evidence type="ECO:0000259" key="1">
    <source>
        <dbReference type="PROSITE" id="PS50206"/>
    </source>
</evidence>
<dbReference type="SMART" id="SM00450">
    <property type="entry name" value="RHOD"/>
    <property type="match status" value="1"/>
</dbReference>
<dbReference type="InterPro" id="IPR001763">
    <property type="entry name" value="Rhodanese-like_dom"/>
</dbReference>
<feature type="domain" description="Rhodanese" evidence="1">
    <location>
        <begin position="31"/>
        <end position="118"/>
    </location>
</feature>
<evidence type="ECO:0000313" key="2">
    <source>
        <dbReference type="EMBL" id="KTE90738.1"/>
    </source>
</evidence>
<gene>
    <name evidence="2" type="ORF">AT727_24040</name>
</gene>
<name>A0A0W1JGZ3_DESHA</name>
<dbReference type="Pfam" id="PF00581">
    <property type="entry name" value="Rhodanese"/>
    <property type="match status" value="1"/>
</dbReference>
<protein>
    <recommendedName>
        <fullName evidence="1">Rhodanese domain-containing protein</fullName>
    </recommendedName>
</protein>
<comment type="caution">
    <text evidence="2">The sequence shown here is derived from an EMBL/GenBank/DDBJ whole genome shotgun (WGS) entry which is preliminary data.</text>
</comment>
<dbReference type="OrthoDB" id="9800872at2"/>
<dbReference type="PANTHER" id="PTHR43031:SF1">
    <property type="entry name" value="PYRIDINE NUCLEOTIDE-DISULPHIDE OXIDOREDUCTASE"/>
    <property type="match status" value="1"/>
</dbReference>
<reference evidence="2 3" key="1">
    <citation type="submission" date="2015-12" db="EMBL/GenBank/DDBJ databases">
        <title>Draft Genome Sequence of Desulfitobacterium hafniense Strain DH, a Sulfate-reducing Bacterium Isolated from Paddy Soils.</title>
        <authorList>
            <person name="Bao P."/>
            <person name="Zhang X."/>
            <person name="Li G."/>
        </authorList>
    </citation>
    <scope>NUCLEOTIDE SEQUENCE [LARGE SCALE GENOMIC DNA]</scope>
    <source>
        <strain evidence="2 3">DH</strain>
    </source>
</reference>
<dbReference type="SUPFAM" id="SSF52821">
    <property type="entry name" value="Rhodanese/Cell cycle control phosphatase"/>
    <property type="match status" value="1"/>
</dbReference>
<dbReference type="PROSITE" id="PS50206">
    <property type="entry name" value="RHODANESE_3"/>
    <property type="match status" value="1"/>
</dbReference>
<organism evidence="2 3">
    <name type="scientific">Desulfitobacterium hafniense</name>
    <name type="common">Desulfitobacterium frappieri</name>
    <dbReference type="NCBI Taxonomy" id="49338"/>
    <lineage>
        <taxon>Bacteria</taxon>
        <taxon>Bacillati</taxon>
        <taxon>Bacillota</taxon>
        <taxon>Clostridia</taxon>
        <taxon>Eubacteriales</taxon>
        <taxon>Desulfitobacteriaceae</taxon>
        <taxon>Desulfitobacterium</taxon>
    </lineage>
</organism>
<dbReference type="Proteomes" id="UP000054623">
    <property type="component" value="Unassembled WGS sequence"/>
</dbReference>
<accession>A0A0W1JGZ3</accession>
<dbReference type="RefSeq" id="WP_058491542.1">
    <property type="nucleotide sequence ID" value="NZ_LOCK01000035.1"/>
</dbReference>
<dbReference type="AlphaFoldDB" id="A0A0W1JGZ3"/>